<dbReference type="AlphaFoldDB" id="A0A370BQ44"/>
<name>A0A370BQ44_ASPNG</name>
<gene>
    <name evidence="2" type="ORF">M747DRAFT_356345</name>
</gene>
<dbReference type="Proteomes" id="UP000253845">
    <property type="component" value="Unassembled WGS sequence"/>
</dbReference>
<feature type="region of interest" description="Disordered" evidence="1">
    <location>
        <begin position="147"/>
        <end position="185"/>
    </location>
</feature>
<evidence type="ECO:0000313" key="3">
    <source>
        <dbReference type="Proteomes" id="UP000253845"/>
    </source>
</evidence>
<accession>A0A370BQ44</accession>
<evidence type="ECO:0000256" key="1">
    <source>
        <dbReference type="SAM" id="MobiDB-lite"/>
    </source>
</evidence>
<protein>
    <submittedName>
        <fullName evidence="2">Uncharacterized protein</fullName>
    </submittedName>
</protein>
<dbReference type="VEuPathDB" id="FungiDB:M747DRAFT_356345"/>
<reference evidence="2 3" key="1">
    <citation type="submission" date="2018-07" db="EMBL/GenBank/DDBJ databases">
        <title>Section-level genome sequencing of Aspergillus section Nigri to investigate inter- and intra-species variation.</title>
        <authorList>
            <consortium name="DOE Joint Genome Institute"/>
            <person name="Vesth T.C."/>
            <person name="Nybo J.L."/>
            <person name="Theobald S."/>
            <person name="Frisvad J.C."/>
            <person name="Larsen T.O."/>
            <person name="Nielsen K.F."/>
            <person name="Hoof J.B."/>
            <person name="Brandl J."/>
            <person name="Salamov A."/>
            <person name="Riley R."/>
            <person name="Gladden J.M."/>
            <person name="Phatale P."/>
            <person name="Nielsen M.T."/>
            <person name="Lyhne E.K."/>
            <person name="Kogle M.E."/>
            <person name="Strasser K."/>
            <person name="McDonnell E."/>
            <person name="Barry K."/>
            <person name="Clum A."/>
            <person name="Chen C."/>
            <person name="Nolan M."/>
            <person name="Sandor L."/>
            <person name="Kuo A."/>
            <person name="Lipzen A."/>
            <person name="Hainaut M."/>
            <person name="Drula E."/>
            <person name="Tsang A."/>
            <person name="Magnuson J.K."/>
            <person name="Henrissat B."/>
            <person name="Wiebenga A."/>
            <person name="Simmons B.A."/>
            <person name="Makela M.R."/>
            <person name="De vries R.P."/>
            <person name="Grigoriev I.V."/>
            <person name="Mortensen U.H."/>
            <person name="Baker S.E."/>
            <person name="Andersen M.R."/>
        </authorList>
    </citation>
    <scope>NUCLEOTIDE SEQUENCE [LARGE SCALE GENOMIC DNA]</scope>
    <source>
        <strain evidence="2 3">ATCC 13496</strain>
    </source>
</reference>
<proteinExistence type="predicted"/>
<evidence type="ECO:0000313" key="2">
    <source>
        <dbReference type="EMBL" id="RDH17686.1"/>
    </source>
</evidence>
<organism evidence="2 3">
    <name type="scientific">Aspergillus niger ATCC 13496</name>
    <dbReference type="NCBI Taxonomy" id="1353008"/>
    <lineage>
        <taxon>Eukaryota</taxon>
        <taxon>Fungi</taxon>
        <taxon>Dikarya</taxon>
        <taxon>Ascomycota</taxon>
        <taxon>Pezizomycotina</taxon>
        <taxon>Eurotiomycetes</taxon>
        <taxon>Eurotiomycetidae</taxon>
        <taxon>Eurotiales</taxon>
        <taxon>Aspergillaceae</taxon>
        <taxon>Aspergillus</taxon>
        <taxon>Aspergillus subgen. Circumdati</taxon>
    </lineage>
</organism>
<feature type="compositionally biased region" description="Polar residues" evidence="1">
    <location>
        <begin position="168"/>
        <end position="181"/>
    </location>
</feature>
<dbReference type="EMBL" id="KZ851929">
    <property type="protein sequence ID" value="RDH17686.1"/>
    <property type="molecule type" value="Genomic_DNA"/>
</dbReference>
<sequence length="469" mass="50885">MAGIPSRRSPSTHLMLISQGNLSGYNMRSAVVSWLAREPSPGPSSLASENGLKRLIYASKNPPSAHNNIPQVWAVQDWVIGKLSTSTNQGGGGVMAWKPSDSIPQMGSLQPSSITPFSRKRDYLQGGMQTYVSGTVEQTKLSTLDRTGTALGLRSSDGDTEGCKADSGSDSNSTPDLSPTDNFDDGAGKQSQCMFHVLGTQQAFPQVLRVEMSDDHLAWYRVHQTLGVRIIRSYLDVIDTFVFSVDPLMSFLDMDKQRAVNLWVVMEAFQNHQQQGQFFSDDAMMTAEAIVTLHGGGGGGGNWHMTALDRLVPIKNHICGWVLCSTVKSFSPSPNVPVVIDPVLPPRAFMVAQAAGGQGASPGLLTQWDGVFRARLRILAIIICLDRVPSICIPYTQAEYFRKEFGQRFLGAMRANEAKPIIMAGTPMDIHKHGLVLVRRGGRIDHPAREPIWAAGGLGVMAMHDGLGV</sequence>